<feature type="chain" id="PRO_5035419827" evidence="1">
    <location>
        <begin position="26"/>
        <end position="423"/>
    </location>
</feature>
<evidence type="ECO:0000256" key="1">
    <source>
        <dbReference type="SAM" id="SignalP"/>
    </source>
</evidence>
<dbReference type="InterPro" id="IPR036366">
    <property type="entry name" value="PGBDSf"/>
</dbReference>
<evidence type="ECO:0000313" key="5">
    <source>
        <dbReference type="Proteomes" id="UP000648908"/>
    </source>
</evidence>
<dbReference type="CDD" id="cd13399">
    <property type="entry name" value="Slt35-like"/>
    <property type="match status" value="1"/>
</dbReference>
<dbReference type="AlphaFoldDB" id="A0A8K0VEW4"/>
<dbReference type="InterPro" id="IPR002477">
    <property type="entry name" value="Peptidoglycan-bd-like"/>
</dbReference>
<proteinExistence type="predicted"/>
<feature type="signal peptide" evidence="1">
    <location>
        <begin position="1"/>
        <end position="25"/>
    </location>
</feature>
<gene>
    <name evidence="4" type="ORF">JL811_12440</name>
</gene>
<dbReference type="InterPro" id="IPR011970">
    <property type="entry name" value="MltB_2"/>
</dbReference>
<dbReference type="InterPro" id="IPR031304">
    <property type="entry name" value="SLT_2"/>
</dbReference>
<dbReference type="Pfam" id="PF13406">
    <property type="entry name" value="SLT_2"/>
    <property type="match status" value="1"/>
</dbReference>
<dbReference type="Gene3D" id="1.10.8.350">
    <property type="entry name" value="Bacterial muramidase"/>
    <property type="match status" value="1"/>
</dbReference>
<dbReference type="NCBIfam" id="TIGR02283">
    <property type="entry name" value="MltB_2"/>
    <property type="match status" value="1"/>
</dbReference>
<evidence type="ECO:0000259" key="2">
    <source>
        <dbReference type="Pfam" id="PF01471"/>
    </source>
</evidence>
<dbReference type="SUPFAM" id="SSF47090">
    <property type="entry name" value="PGBD-like"/>
    <property type="match status" value="1"/>
</dbReference>
<dbReference type="InterPro" id="IPR043426">
    <property type="entry name" value="MltB-like"/>
</dbReference>
<dbReference type="RefSeq" id="WP_202689024.1">
    <property type="nucleotide sequence ID" value="NZ_JAESVN010000005.1"/>
</dbReference>
<name>A0A8K0VEW4_9RHOB</name>
<dbReference type="FunFam" id="1.10.8.350:FF:000001">
    <property type="entry name" value="Lytic murein transglycosylase B"/>
    <property type="match status" value="1"/>
</dbReference>
<evidence type="ECO:0000259" key="3">
    <source>
        <dbReference type="Pfam" id="PF13406"/>
    </source>
</evidence>
<comment type="caution">
    <text evidence="4">The sequence shown here is derived from an EMBL/GenBank/DDBJ whole genome shotgun (WGS) entry which is preliminary data.</text>
</comment>
<dbReference type="InterPro" id="IPR023346">
    <property type="entry name" value="Lysozyme-like_dom_sf"/>
</dbReference>
<dbReference type="Pfam" id="PF01471">
    <property type="entry name" value="PG_binding_1"/>
    <property type="match status" value="1"/>
</dbReference>
<accession>A0A8K0VEW4</accession>
<dbReference type="PANTHER" id="PTHR30163">
    <property type="entry name" value="MEMBRANE-BOUND LYTIC MUREIN TRANSGLYCOSYLASE B"/>
    <property type="match status" value="1"/>
</dbReference>
<protein>
    <submittedName>
        <fullName evidence="4">Lytic murein transglycosylase</fullName>
    </submittedName>
</protein>
<dbReference type="Gene3D" id="1.10.530.10">
    <property type="match status" value="1"/>
</dbReference>
<dbReference type="PANTHER" id="PTHR30163:SF8">
    <property type="entry name" value="LYTIC MUREIN TRANSGLYCOSYLASE"/>
    <property type="match status" value="1"/>
</dbReference>
<keyword evidence="1" id="KW-0732">Signal</keyword>
<organism evidence="4 5">
    <name type="scientific">Szabonella alba</name>
    <dbReference type="NCBI Taxonomy" id="2804194"/>
    <lineage>
        <taxon>Bacteria</taxon>
        <taxon>Pseudomonadati</taxon>
        <taxon>Pseudomonadota</taxon>
        <taxon>Alphaproteobacteria</taxon>
        <taxon>Rhodobacterales</taxon>
        <taxon>Paracoccaceae</taxon>
        <taxon>Szabonella</taxon>
    </lineage>
</organism>
<reference evidence="4" key="1">
    <citation type="submission" date="2021-01" db="EMBL/GenBank/DDBJ databases">
        <title>Tabrizicola alba sp. nov. a motile alkaliphilic bacterium isolated from a soda lake.</title>
        <authorList>
            <person name="Szuroczki S."/>
            <person name="Abbaszade G."/>
            <person name="Schumann P."/>
            <person name="Toth E."/>
        </authorList>
    </citation>
    <scope>NUCLEOTIDE SEQUENCE</scope>
    <source>
        <strain evidence="4">DMG-N-6</strain>
    </source>
</reference>
<sequence length="423" mass="45735">MTRRTGLCALAFTLCAAALPGGVAAFPMMVQPGKGTAMPGQPLLVTEAAPDQAAFGQWLQGFRSRALAAGITAPVLDRVLPGLTYLPDVIRRDRNQSEFTRTIWDYLDTAVSEERVANGRAALERHRALLDRIEARYGVEKEVVVAVWGLETAYGTFRGSTATLDALATLAHDGRRGAFFEAELLNALRIIAAGDVTPDRMLGSWAGAMGHTQFMPSSFLALAQDFDGDGRRDIWADDPADGLASAAHYLAHYGWTRGMPWGVEVTLPQSFDFEQSGERVRKPVADWQAMGLRRADGADLPDHGAASILLPGGARGAAFLIFSNFRVIERYNPADAYVIAIGHLADRIGGAGPFRASWPRDERALTRDERLELQEKLTGAGFDTQGVDGRIGPNTIAAIRAFQKSEGLTPDGFAALSVLERLR</sequence>
<keyword evidence="5" id="KW-1185">Reference proteome</keyword>
<dbReference type="EMBL" id="JAESVN010000005">
    <property type="protein sequence ID" value="MBL4918027.1"/>
    <property type="molecule type" value="Genomic_DNA"/>
</dbReference>
<feature type="domain" description="Peptidoglycan binding-like" evidence="2">
    <location>
        <begin position="367"/>
        <end position="414"/>
    </location>
</feature>
<dbReference type="SUPFAM" id="SSF53955">
    <property type="entry name" value="Lysozyme-like"/>
    <property type="match status" value="1"/>
</dbReference>
<evidence type="ECO:0000313" key="4">
    <source>
        <dbReference type="EMBL" id="MBL4918027.1"/>
    </source>
</evidence>
<dbReference type="Gene3D" id="1.10.101.10">
    <property type="entry name" value="PGBD-like superfamily/PGBD"/>
    <property type="match status" value="1"/>
</dbReference>
<dbReference type="GO" id="GO:0009253">
    <property type="term" value="P:peptidoglycan catabolic process"/>
    <property type="evidence" value="ECO:0007669"/>
    <property type="project" value="TreeGrafter"/>
</dbReference>
<dbReference type="GO" id="GO:0008933">
    <property type="term" value="F:peptidoglycan lytic transglycosylase activity"/>
    <property type="evidence" value="ECO:0007669"/>
    <property type="project" value="TreeGrafter"/>
</dbReference>
<dbReference type="Proteomes" id="UP000648908">
    <property type="component" value="Unassembled WGS sequence"/>
</dbReference>
<dbReference type="InterPro" id="IPR036365">
    <property type="entry name" value="PGBD-like_sf"/>
</dbReference>
<feature type="domain" description="Transglycosylase SLT" evidence="3">
    <location>
        <begin position="55"/>
        <end position="346"/>
    </location>
</feature>